<reference evidence="8 9" key="1">
    <citation type="journal article" date="2019" name="ACS Chem. Biol.">
        <title>Identification and Mobilization of a Cryptic Antibiotic Biosynthesis Gene Locus from a Human-Pathogenic Nocardia Isolate.</title>
        <authorList>
            <person name="Herisse M."/>
            <person name="Ishida K."/>
            <person name="Porter J.L."/>
            <person name="Howden B."/>
            <person name="Hertweck C."/>
            <person name="Stinear T.P."/>
            <person name="Pidot S.J."/>
        </authorList>
    </citation>
    <scope>NUCLEOTIDE SEQUENCE [LARGE SCALE GENOMIC DNA]</scope>
    <source>
        <strain evidence="8 9">AUSMDU00012717</strain>
    </source>
</reference>
<evidence type="ECO:0000256" key="4">
    <source>
        <dbReference type="ARBA" id="ARBA00023125"/>
    </source>
</evidence>
<evidence type="ECO:0000256" key="1">
    <source>
        <dbReference type="ARBA" id="ARBA00022722"/>
    </source>
</evidence>
<dbReference type="AlphaFoldDB" id="A0A6G9YIW1"/>
<comment type="function">
    <text evidence="5">5'-3' exonuclease acting preferentially on double-stranded DNA.</text>
</comment>
<dbReference type="SUPFAM" id="SSF88723">
    <property type="entry name" value="PIN domain-like"/>
    <property type="match status" value="1"/>
</dbReference>
<dbReference type="EMBL" id="CP046172">
    <property type="protein sequence ID" value="QIS13124.1"/>
    <property type="molecule type" value="Genomic_DNA"/>
</dbReference>
<protein>
    <recommendedName>
        <fullName evidence="6">5'-3' exonuclease</fullName>
    </recommendedName>
</protein>
<evidence type="ECO:0000313" key="8">
    <source>
        <dbReference type="EMBL" id="QIS13124.1"/>
    </source>
</evidence>
<dbReference type="Pfam" id="PF01367">
    <property type="entry name" value="5_3_exonuc"/>
    <property type="match status" value="1"/>
</dbReference>
<dbReference type="PANTHER" id="PTHR42646">
    <property type="entry name" value="FLAP ENDONUCLEASE XNI"/>
    <property type="match status" value="1"/>
</dbReference>
<keyword evidence="2" id="KW-0378">Hydrolase</keyword>
<dbReference type="CDD" id="cd09898">
    <property type="entry name" value="H3TH_53EXO"/>
    <property type="match status" value="1"/>
</dbReference>
<dbReference type="InterPro" id="IPR038969">
    <property type="entry name" value="FEN"/>
</dbReference>
<dbReference type="InterPro" id="IPR029060">
    <property type="entry name" value="PIN-like_dom_sf"/>
</dbReference>
<dbReference type="SMART" id="SM00279">
    <property type="entry name" value="HhH2"/>
    <property type="match status" value="1"/>
</dbReference>
<name>A0A6G9YIW1_9NOCA</name>
<evidence type="ECO:0000256" key="5">
    <source>
        <dbReference type="ARBA" id="ARBA00049957"/>
    </source>
</evidence>
<evidence type="ECO:0000256" key="2">
    <source>
        <dbReference type="ARBA" id="ARBA00022801"/>
    </source>
</evidence>
<keyword evidence="1" id="KW-0540">Nuclease</keyword>
<feature type="domain" description="5'-3' exonuclease" evidence="7">
    <location>
        <begin position="35"/>
        <end position="316"/>
    </location>
</feature>
<keyword evidence="4" id="KW-0238">DNA-binding</keyword>
<keyword evidence="3" id="KW-0269">Exonuclease</keyword>
<dbReference type="SMART" id="SM00475">
    <property type="entry name" value="53EXOc"/>
    <property type="match status" value="1"/>
</dbReference>
<dbReference type="Gene3D" id="3.40.50.1010">
    <property type="entry name" value="5'-nuclease"/>
    <property type="match status" value="1"/>
</dbReference>
<dbReference type="PANTHER" id="PTHR42646:SF2">
    <property type="entry name" value="5'-3' EXONUCLEASE FAMILY PROTEIN"/>
    <property type="match status" value="1"/>
</dbReference>
<sequence length="348" mass="36746">MCELIPADVTWYASADPTGCRIVRVASWFVTASAGPLLLLDGASLWFRAFHAIPEKITAPDGRPVNALRGFTDMVAALIVKHRPSRLVVALDLDWRPAYRVELVPSYKAHRLDTAADAAPGAEEVPDTLTPQVDMILEVLEAAGIATGGSAGLEADDVLGTLATRERTDPVIVVSGDRDLLQLVRDEPRPPVRVLYAGRGLAKAELFGPAEVSAKYGVPQVNAGPAYADMATLRGDASDGLPGVPGIGDKSAATLITRFGSLDALRAAVDDPDADLAQGVRTKLRAAEAYLKAAAPVVRVVRDAEVTLSRPDTLPTAPADPARLLDLAARYNADSPITRLTAALTTPR</sequence>
<dbReference type="InterPro" id="IPR008918">
    <property type="entry name" value="HhH2"/>
</dbReference>
<evidence type="ECO:0000259" key="7">
    <source>
        <dbReference type="SMART" id="SM00475"/>
    </source>
</evidence>
<keyword evidence="9" id="KW-1185">Reference proteome</keyword>
<dbReference type="CDD" id="cd09859">
    <property type="entry name" value="PIN_53EXO"/>
    <property type="match status" value="1"/>
</dbReference>
<dbReference type="InterPro" id="IPR020045">
    <property type="entry name" value="DNA_polI_H3TH"/>
</dbReference>
<keyword evidence="8" id="KW-0255">Endonuclease</keyword>
<dbReference type="GO" id="GO:0003677">
    <property type="term" value="F:DNA binding"/>
    <property type="evidence" value="ECO:0007669"/>
    <property type="project" value="UniProtKB-KW"/>
</dbReference>
<dbReference type="InterPro" id="IPR020046">
    <property type="entry name" value="5-3_exonucl_a-hlix_arch_N"/>
</dbReference>
<dbReference type="InterPro" id="IPR002421">
    <property type="entry name" value="5-3_exonuclease"/>
</dbReference>
<dbReference type="InterPro" id="IPR036279">
    <property type="entry name" value="5-3_exonuclease_C_sf"/>
</dbReference>
<dbReference type="GO" id="GO:0008409">
    <property type="term" value="F:5'-3' exonuclease activity"/>
    <property type="evidence" value="ECO:0007669"/>
    <property type="project" value="InterPro"/>
</dbReference>
<organism evidence="8 9">
    <name type="scientific">Nocardia arthritidis</name>
    <dbReference type="NCBI Taxonomy" id="228602"/>
    <lineage>
        <taxon>Bacteria</taxon>
        <taxon>Bacillati</taxon>
        <taxon>Actinomycetota</taxon>
        <taxon>Actinomycetes</taxon>
        <taxon>Mycobacteriales</taxon>
        <taxon>Nocardiaceae</taxon>
        <taxon>Nocardia</taxon>
    </lineage>
</organism>
<dbReference type="KEGG" id="nah:F5544_26350"/>
<evidence type="ECO:0000256" key="3">
    <source>
        <dbReference type="ARBA" id="ARBA00022839"/>
    </source>
</evidence>
<evidence type="ECO:0000313" key="9">
    <source>
        <dbReference type="Proteomes" id="UP000503540"/>
    </source>
</evidence>
<dbReference type="Proteomes" id="UP000503540">
    <property type="component" value="Chromosome"/>
</dbReference>
<dbReference type="Pfam" id="PF02739">
    <property type="entry name" value="5_3_exonuc_N"/>
    <property type="match status" value="1"/>
</dbReference>
<dbReference type="GO" id="GO:0033567">
    <property type="term" value="P:DNA replication, Okazaki fragment processing"/>
    <property type="evidence" value="ECO:0007669"/>
    <property type="project" value="InterPro"/>
</dbReference>
<evidence type="ECO:0000256" key="6">
    <source>
        <dbReference type="ARBA" id="ARBA00050026"/>
    </source>
</evidence>
<gene>
    <name evidence="8" type="ORF">F5544_26350</name>
</gene>
<proteinExistence type="predicted"/>
<accession>A0A6G9YIW1</accession>
<dbReference type="Gene3D" id="1.10.150.20">
    <property type="entry name" value="5' to 3' exonuclease, C-terminal subdomain"/>
    <property type="match status" value="1"/>
</dbReference>
<dbReference type="GO" id="GO:0017108">
    <property type="term" value="F:5'-flap endonuclease activity"/>
    <property type="evidence" value="ECO:0007669"/>
    <property type="project" value="InterPro"/>
</dbReference>
<dbReference type="SUPFAM" id="SSF47807">
    <property type="entry name" value="5' to 3' exonuclease, C-terminal subdomain"/>
    <property type="match status" value="1"/>
</dbReference>